<accession>A0ABV7RPV0</accession>
<dbReference type="PANTHER" id="PTHR34599:SF1">
    <property type="entry name" value="PHOSPHATIDIC ACID PHOSPHATASE TYPE 2_HALOPEROXIDASE DOMAIN-CONTAINING PROTEIN"/>
    <property type="match status" value="1"/>
</dbReference>
<evidence type="ECO:0008006" key="4">
    <source>
        <dbReference type="Google" id="ProtNLM"/>
    </source>
</evidence>
<feature type="chain" id="PRO_5046595043" description="Phosphatase PAP2 family protein" evidence="1">
    <location>
        <begin position="37"/>
        <end position="436"/>
    </location>
</feature>
<name>A0ABV7RPV0_9GAMM</name>
<dbReference type="CDD" id="cd03398">
    <property type="entry name" value="PAP2_haloperoxidase"/>
    <property type="match status" value="1"/>
</dbReference>
<keyword evidence="3" id="KW-1185">Reference proteome</keyword>
<gene>
    <name evidence="2" type="ORF">ACFOLC_11710</name>
</gene>
<evidence type="ECO:0000256" key="1">
    <source>
        <dbReference type="SAM" id="SignalP"/>
    </source>
</evidence>
<dbReference type="SUPFAM" id="SSF48317">
    <property type="entry name" value="Acid phosphatase/Vanadium-dependent haloperoxidase"/>
    <property type="match status" value="1"/>
</dbReference>
<evidence type="ECO:0000313" key="2">
    <source>
        <dbReference type="EMBL" id="MFC3551674.1"/>
    </source>
</evidence>
<dbReference type="InterPro" id="IPR052559">
    <property type="entry name" value="V-haloperoxidase"/>
</dbReference>
<keyword evidence="1" id="KW-0732">Signal</keyword>
<protein>
    <recommendedName>
        <fullName evidence="4">Phosphatase PAP2 family protein</fullName>
    </recommendedName>
</protein>
<feature type="signal peptide" evidence="1">
    <location>
        <begin position="1"/>
        <end position="36"/>
    </location>
</feature>
<dbReference type="RefSeq" id="WP_386759446.1">
    <property type="nucleotide sequence ID" value="NZ_JBHRXK010000005.1"/>
</dbReference>
<dbReference type="Proteomes" id="UP001595740">
    <property type="component" value="Unassembled WGS sequence"/>
</dbReference>
<proteinExistence type="predicted"/>
<sequence>MKARRERLYACPFPVPSRHWLLASAIALTIPGPALADAVTDWNAVTNQVIGAAGAPPQQFRVFAMVHIAAHDALNAIDPRYRSYAAIGAANPNASPAAAVARAARDVLVATLPSQVATVNTAYANYIAGLPACPPANANCIGDGVAIGALAADAILDMRHLDGSQTPHLPYTLGPGPGVYQPTLPTPPPPAPYPQFGNWGNLLPFALVSSHQFRPGHSRIFILKGKAYAADYNEVKAVGSASVRNATPDSEESRIARFWPGGGGNLNGITRVIVADYDLDLWENARLFALMNMAVNDGLIATFEAKYHYNFWRPYTAIRWLDDGNPATTPDPNWTSYIVTPPYPDYTCGLPNTVGAFSEVLRDFFGSDEVPFTFTATGLPPTVTRSYTSLSQAANESASARVYGGIHFRTGCIAAVRLGEKVGRFVFKTQLKPLKQ</sequence>
<comment type="caution">
    <text evidence="2">The sequence shown here is derived from an EMBL/GenBank/DDBJ whole genome shotgun (WGS) entry which is preliminary data.</text>
</comment>
<evidence type="ECO:0000313" key="3">
    <source>
        <dbReference type="Proteomes" id="UP001595740"/>
    </source>
</evidence>
<organism evidence="2 3">
    <name type="scientific">Lysobacter cavernae</name>
    <dbReference type="NCBI Taxonomy" id="1685901"/>
    <lineage>
        <taxon>Bacteria</taxon>
        <taxon>Pseudomonadati</taxon>
        <taxon>Pseudomonadota</taxon>
        <taxon>Gammaproteobacteria</taxon>
        <taxon>Lysobacterales</taxon>
        <taxon>Lysobacteraceae</taxon>
        <taxon>Lysobacter</taxon>
    </lineage>
</organism>
<reference evidence="3" key="1">
    <citation type="journal article" date="2019" name="Int. J. Syst. Evol. Microbiol.">
        <title>The Global Catalogue of Microorganisms (GCM) 10K type strain sequencing project: providing services to taxonomists for standard genome sequencing and annotation.</title>
        <authorList>
            <consortium name="The Broad Institute Genomics Platform"/>
            <consortium name="The Broad Institute Genome Sequencing Center for Infectious Disease"/>
            <person name="Wu L."/>
            <person name="Ma J."/>
        </authorList>
    </citation>
    <scope>NUCLEOTIDE SEQUENCE [LARGE SCALE GENOMIC DNA]</scope>
    <source>
        <strain evidence="3">KCTC 42875</strain>
    </source>
</reference>
<dbReference type="EMBL" id="JBHRXK010000005">
    <property type="protein sequence ID" value="MFC3551674.1"/>
    <property type="molecule type" value="Genomic_DNA"/>
</dbReference>
<dbReference type="PANTHER" id="PTHR34599">
    <property type="entry name" value="PEROXIDASE-RELATED"/>
    <property type="match status" value="1"/>
</dbReference>
<dbReference type="Gene3D" id="1.10.606.20">
    <property type="match status" value="1"/>
</dbReference>
<dbReference type="InterPro" id="IPR036938">
    <property type="entry name" value="PAP2/HPO_sf"/>
</dbReference>